<evidence type="ECO:0000256" key="7">
    <source>
        <dbReference type="ARBA" id="ARBA00022840"/>
    </source>
</evidence>
<dbReference type="CDD" id="cd00673">
    <property type="entry name" value="AlaRS_core"/>
    <property type="match status" value="1"/>
</dbReference>
<dbReference type="FunFam" id="3.30.930.10:FF:000004">
    <property type="entry name" value="Alanine--tRNA ligase"/>
    <property type="match status" value="1"/>
</dbReference>
<comment type="subcellular location">
    <subcellularLocation>
        <location evidence="11">Cytoplasm</location>
    </subcellularLocation>
</comment>
<keyword evidence="12" id="KW-0175">Coiled coil</keyword>
<keyword evidence="9 11" id="KW-0648">Protein biosynthesis</keyword>
<dbReference type="PROSITE" id="PS50860">
    <property type="entry name" value="AA_TRNA_LIGASE_II_ALA"/>
    <property type="match status" value="1"/>
</dbReference>
<evidence type="ECO:0000256" key="6">
    <source>
        <dbReference type="ARBA" id="ARBA00022833"/>
    </source>
</evidence>
<dbReference type="GO" id="GO:0002161">
    <property type="term" value="F:aminoacyl-tRNA deacylase activity"/>
    <property type="evidence" value="ECO:0007669"/>
    <property type="project" value="TreeGrafter"/>
</dbReference>
<keyword evidence="5 11" id="KW-0547">Nucleotide-binding</keyword>
<dbReference type="EC" id="6.1.1.7" evidence="11"/>
<dbReference type="SUPFAM" id="SSF50447">
    <property type="entry name" value="Translation proteins"/>
    <property type="match status" value="1"/>
</dbReference>
<dbReference type="InterPro" id="IPR018164">
    <property type="entry name" value="Ala-tRNA-synth_IIc_N"/>
</dbReference>
<keyword evidence="6 11" id="KW-0862">Zinc</keyword>
<dbReference type="HOGENOM" id="CLU_004485_1_1_5"/>
<organism evidence="14 15">
    <name type="scientific">Neorickettsia helminthoeca str. Oregon</name>
    <dbReference type="NCBI Taxonomy" id="1286528"/>
    <lineage>
        <taxon>Bacteria</taxon>
        <taxon>Pseudomonadati</taxon>
        <taxon>Pseudomonadota</taxon>
        <taxon>Alphaproteobacteria</taxon>
        <taxon>Rickettsiales</taxon>
        <taxon>Anaplasmataceae</taxon>
        <taxon>Neorickettsia</taxon>
    </lineage>
</organism>
<evidence type="ECO:0000313" key="15">
    <source>
        <dbReference type="Proteomes" id="UP000023755"/>
    </source>
</evidence>
<evidence type="ECO:0000256" key="12">
    <source>
        <dbReference type="SAM" id="Coils"/>
    </source>
</evidence>
<sequence length="851" mass="95656">MLDNVRKRFINFFAANGHKGLSSASLIPHNDSSLMFVNAGMVPFKEYFMDTRKAPYTNIVTSQKCVRAGGKHNDLENVGHTKRHHTFFEMLGNFSFGGYFKEGAIKLAWEFITKELKLEKNRLYITIYHTDDEAFEIWSTLTGFGEDRIIRISTDDNFWQMGDTGPCGPCSEIFYDHGSHLDGDLPGDTGDTGERYVEIWNLVFMQYVKGQDGNLTRIEQPCIDTGMGLERIAAVLEGTDDNYEIALFRELIQESQRITRNKNNVTAHRVISDHIRSASFLIADGVLPGNTGKGYVLRRITRRAVRYSNMLGFEKPLLPELFHTLEKLMGQHYPELTRARDLILETLETEEISFRSTLKAGMKMLDEISNSLKEGDVLPGDVAFTLYDTHGFPLDLTIDILKERKISVNESEFMEKMQGQRALARASWTGNRIDSSNNEIKAILLAHGKTEFIGYESFSGSAVVLSVISSESVQLSKKLTLVLDRTTFYPESGGQESDHGIIFAKSATLRVERVYKSADGIILHDCCIVDGHTVRRDEQVSLQIDLDRRNKLARNHSATHILHHVLRKKLGMHVMQKGSLVAADRFRFDFTHNHSLTEEEISDIEDGINLMLWNNHTVSIDIKNIDDAIKSGAIALFGEKYDDTVRVVSIGGSVELCGGTHVGSSASIGLVKILSESSIARGTRRIEAVTHLAALEYLREKERNHLNKLDELELRLRALQKQHQREVTHIYHCLMENVETKVEQHGSLKVVIKKIHSVPKEVLVGLAPSMRSMADILIMHTNVANGVYLLIILGSDLMGNRKLISSIRKLIEESYGNIFPSAPYIIQAILPSIANLEMCLTKLSGYISSVG</sequence>
<dbReference type="GO" id="GO:0005829">
    <property type="term" value="C:cytosol"/>
    <property type="evidence" value="ECO:0007669"/>
    <property type="project" value="TreeGrafter"/>
</dbReference>
<dbReference type="FunFam" id="3.30.54.20:FF:000001">
    <property type="entry name" value="Alanine--tRNA ligase"/>
    <property type="match status" value="1"/>
</dbReference>
<feature type="coiled-coil region" evidence="12">
    <location>
        <begin position="695"/>
        <end position="729"/>
    </location>
</feature>
<evidence type="ECO:0000256" key="9">
    <source>
        <dbReference type="ARBA" id="ARBA00022917"/>
    </source>
</evidence>
<dbReference type="InterPro" id="IPR009000">
    <property type="entry name" value="Transl_B-barrel_sf"/>
</dbReference>
<comment type="catalytic activity">
    <reaction evidence="11">
        <text>tRNA(Ala) + L-alanine + ATP = L-alanyl-tRNA(Ala) + AMP + diphosphate</text>
        <dbReference type="Rhea" id="RHEA:12540"/>
        <dbReference type="Rhea" id="RHEA-COMP:9657"/>
        <dbReference type="Rhea" id="RHEA-COMP:9923"/>
        <dbReference type="ChEBI" id="CHEBI:30616"/>
        <dbReference type="ChEBI" id="CHEBI:33019"/>
        <dbReference type="ChEBI" id="CHEBI:57972"/>
        <dbReference type="ChEBI" id="CHEBI:78442"/>
        <dbReference type="ChEBI" id="CHEBI:78497"/>
        <dbReference type="ChEBI" id="CHEBI:456215"/>
        <dbReference type="EC" id="6.1.1.7"/>
    </reaction>
</comment>
<keyword evidence="15" id="KW-1185">Reference proteome</keyword>
<evidence type="ECO:0000256" key="11">
    <source>
        <dbReference type="HAMAP-Rule" id="MF_00036"/>
    </source>
</evidence>
<evidence type="ECO:0000313" key="14">
    <source>
        <dbReference type="EMBL" id="AHX11110.1"/>
    </source>
</evidence>
<dbReference type="InterPro" id="IPR002318">
    <property type="entry name" value="Ala-tRNA-lgiase_IIc"/>
</dbReference>
<keyword evidence="8 11" id="KW-0694">RNA-binding</keyword>
<dbReference type="SUPFAM" id="SSF101353">
    <property type="entry name" value="Putative anticodon-binding domain of alanyl-tRNA synthetase (AlaRS)"/>
    <property type="match status" value="1"/>
</dbReference>
<feature type="binding site" evidence="11">
    <location>
        <position position="661"/>
    </location>
    <ligand>
        <name>Zn(2+)</name>
        <dbReference type="ChEBI" id="CHEBI:29105"/>
    </ligand>
</feature>
<keyword evidence="3 11" id="KW-0436">Ligase</keyword>
<evidence type="ECO:0000256" key="10">
    <source>
        <dbReference type="ARBA" id="ARBA00023146"/>
    </source>
</evidence>
<dbReference type="PANTHER" id="PTHR11777">
    <property type="entry name" value="ALANYL-TRNA SYNTHETASE"/>
    <property type="match status" value="1"/>
</dbReference>
<keyword evidence="11" id="KW-0963">Cytoplasm</keyword>
<dbReference type="Gene3D" id="3.30.930.10">
    <property type="entry name" value="Bira Bifunctional Protein, Domain 2"/>
    <property type="match status" value="1"/>
</dbReference>
<comment type="similarity">
    <text evidence="1 11">Belongs to the class-II aminoacyl-tRNA synthetase family.</text>
</comment>
<dbReference type="GO" id="GO:0008270">
    <property type="term" value="F:zinc ion binding"/>
    <property type="evidence" value="ECO:0007669"/>
    <property type="project" value="UniProtKB-UniRule"/>
</dbReference>
<dbReference type="InterPro" id="IPR050058">
    <property type="entry name" value="Ala-tRNA_ligase"/>
</dbReference>
<dbReference type="InterPro" id="IPR018165">
    <property type="entry name" value="Ala-tRNA-synth_IIc_core"/>
</dbReference>
<dbReference type="GO" id="GO:0004813">
    <property type="term" value="F:alanine-tRNA ligase activity"/>
    <property type="evidence" value="ECO:0007669"/>
    <property type="project" value="UniProtKB-UniRule"/>
</dbReference>
<protein>
    <recommendedName>
        <fullName evidence="11">Alanine--tRNA ligase</fullName>
        <ecNumber evidence="11">6.1.1.7</ecNumber>
    </recommendedName>
    <alternativeName>
        <fullName evidence="11">Alanyl-tRNA synthetase</fullName>
        <shortName evidence="11">AlaRS</shortName>
    </alternativeName>
</protein>
<dbReference type="HAMAP" id="MF_00036_B">
    <property type="entry name" value="Ala_tRNA_synth_B"/>
    <property type="match status" value="1"/>
</dbReference>
<dbReference type="SUPFAM" id="SSF55681">
    <property type="entry name" value="Class II aaRS and biotin synthetases"/>
    <property type="match status" value="1"/>
</dbReference>
<dbReference type="InterPro" id="IPR018162">
    <property type="entry name" value="Ala-tRNA-ligase_IIc_anticod-bd"/>
</dbReference>
<comment type="domain">
    <text evidence="11">Consists of three domains; the N-terminal catalytic domain, the editing domain and the C-terminal C-Ala domain. The editing domain removes incorrectly charged amino acids, while the C-Ala domain, along with tRNA(Ala), serves as a bridge to cooperatively bring together the editing and aminoacylation centers thus stimulating deacylation of misacylated tRNAs.</text>
</comment>
<dbReference type="OrthoDB" id="9803884at2"/>
<dbReference type="Pfam" id="PF07973">
    <property type="entry name" value="tRNA_SAD"/>
    <property type="match status" value="1"/>
</dbReference>
<evidence type="ECO:0000256" key="3">
    <source>
        <dbReference type="ARBA" id="ARBA00022598"/>
    </source>
</evidence>
<dbReference type="Gene3D" id="3.30.54.20">
    <property type="match status" value="1"/>
</dbReference>
<accession>X5HL72</accession>
<dbReference type="InterPro" id="IPR018163">
    <property type="entry name" value="Thr/Ala-tRNA-synth_IIc_edit"/>
</dbReference>
<keyword evidence="2 11" id="KW-0820">tRNA-binding</keyword>
<evidence type="ECO:0000256" key="2">
    <source>
        <dbReference type="ARBA" id="ARBA00022555"/>
    </source>
</evidence>
<comment type="cofactor">
    <cofactor evidence="11">
        <name>Zn(2+)</name>
        <dbReference type="ChEBI" id="CHEBI:29105"/>
    </cofactor>
    <text evidence="11">Binds 1 zinc ion per subunit.</text>
</comment>
<evidence type="ECO:0000256" key="1">
    <source>
        <dbReference type="ARBA" id="ARBA00008226"/>
    </source>
</evidence>
<dbReference type="FunFam" id="3.30.980.10:FF:000004">
    <property type="entry name" value="Alanine--tRNA ligase, cytoplasmic"/>
    <property type="match status" value="1"/>
</dbReference>
<dbReference type="RefSeq" id="WP_038558852.1">
    <property type="nucleotide sequence ID" value="NZ_CP007481.1"/>
</dbReference>
<dbReference type="Gene3D" id="2.40.30.130">
    <property type="match status" value="1"/>
</dbReference>
<dbReference type="AlphaFoldDB" id="X5HL72"/>
<feature type="binding site" evidence="11">
    <location>
        <position position="556"/>
    </location>
    <ligand>
        <name>Zn(2+)</name>
        <dbReference type="ChEBI" id="CHEBI:29105"/>
    </ligand>
</feature>
<dbReference type="InterPro" id="IPR023033">
    <property type="entry name" value="Ala_tRNA_ligase_euk/bac"/>
</dbReference>
<evidence type="ECO:0000256" key="4">
    <source>
        <dbReference type="ARBA" id="ARBA00022723"/>
    </source>
</evidence>
<dbReference type="SMART" id="SM00863">
    <property type="entry name" value="tRNA_SAD"/>
    <property type="match status" value="1"/>
</dbReference>
<evidence type="ECO:0000256" key="8">
    <source>
        <dbReference type="ARBA" id="ARBA00022884"/>
    </source>
</evidence>
<keyword evidence="4 11" id="KW-0479">Metal-binding</keyword>
<evidence type="ECO:0000259" key="13">
    <source>
        <dbReference type="PROSITE" id="PS50860"/>
    </source>
</evidence>
<keyword evidence="10 11" id="KW-0030">Aminoacyl-tRNA synthetase</keyword>
<dbReference type="GO" id="GO:0000049">
    <property type="term" value="F:tRNA binding"/>
    <property type="evidence" value="ECO:0007669"/>
    <property type="project" value="UniProtKB-KW"/>
</dbReference>
<dbReference type="InterPro" id="IPR012947">
    <property type="entry name" value="tRNA_SAD"/>
</dbReference>
<dbReference type="Gene3D" id="3.30.980.10">
    <property type="entry name" value="Threonyl-trna Synthetase, Chain A, domain 2"/>
    <property type="match status" value="1"/>
</dbReference>
<feature type="binding site" evidence="11">
    <location>
        <position position="560"/>
    </location>
    <ligand>
        <name>Zn(2+)</name>
        <dbReference type="ChEBI" id="CHEBI:29105"/>
    </ligand>
</feature>
<dbReference type="SUPFAM" id="SSF55186">
    <property type="entry name" value="ThrRS/AlaRS common domain"/>
    <property type="match status" value="1"/>
</dbReference>
<feature type="domain" description="Alanyl-transfer RNA synthetases family profile" evidence="13">
    <location>
        <begin position="1"/>
        <end position="700"/>
    </location>
</feature>
<gene>
    <name evidence="11 14" type="primary">alaS</name>
    <name evidence="14" type="ORF">NHE_0142</name>
</gene>
<dbReference type="KEGG" id="nhm:NHE_0142"/>
<feature type="binding site" evidence="11">
    <location>
        <position position="657"/>
    </location>
    <ligand>
        <name>Zn(2+)</name>
        <dbReference type="ChEBI" id="CHEBI:29105"/>
    </ligand>
</feature>
<dbReference type="GO" id="GO:0006419">
    <property type="term" value="P:alanyl-tRNA aminoacylation"/>
    <property type="evidence" value="ECO:0007669"/>
    <property type="project" value="UniProtKB-UniRule"/>
</dbReference>
<dbReference type="STRING" id="1286528.NHE_0142"/>
<keyword evidence="7 11" id="KW-0067">ATP-binding</keyword>
<proteinExistence type="inferred from homology"/>
<dbReference type="Proteomes" id="UP000023755">
    <property type="component" value="Chromosome"/>
</dbReference>
<dbReference type="GO" id="GO:0005524">
    <property type="term" value="F:ATP binding"/>
    <property type="evidence" value="ECO:0007669"/>
    <property type="project" value="UniProtKB-UniRule"/>
</dbReference>
<dbReference type="EMBL" id="CP007481">
    <property type="protein sequence ID" value="AHX11110.1"/>
    <property type="molecule type" value="Genomic_DNA"/>
</dbReference>
<name>X5HL72_9RICK</name>
<comment type="function">
    <text evidence="11">Catalyzes the attachment of alanine to tRNA(Ala) in a two-step reaction: alanine is first activated by ATP to form Ala-AMP and then transferred to the acceptor end of tRNA(Ala). Also edits incorrectly charged Ser-tRNA(Ala) and Gly-tRNA(Ala) via its editing domain.</text>
</comment>
<dbReference type="NCBIfam" id="TIGR00344">
    <property type="entry name" value="alaS"/>
    <property type="match status" value="1"/>
</dbReference>
<dbReference type="PRINTS" id="PR00980">
    <property type="entry name" value="TRNASYNTHALA"/>
</dbReference>
<dbReference type="PANTHER" id="PTHR11777:SF9">
    <property type="entry name" value="ALANINE--TRNA LIGASE, CYTOPLASMIC"/>
    <property type="match status" value="1"/>
</dbReference>
<dbReference type="InterPro" id="IPR045864">
    <property type="entry name" value="aa-tRNA-synth_II/BPL/LPL"/>
</dbReference>
<reference evidence="14 15" key="1">
    <citation type="submission" date="2014-03" db="EMBL/GenBank/DDBJ databases">
        <title>Sequencing and Comparison of Genomes and Transcriptome Profiles of Human Ehrlichiosis Agents.</title>
        <authorList>
            <person name="Lin M."/>
            <person name="Daugherty S.C."/>
            <person name="Nagaraj S."/>
            <person name="Cheng Z."/>
            <person name="Xiong Q."/>
            <person name="Lin F.-Y."/>
            <person name="Sengamalay N."/>
            <person name="Ott S."/>
            <person name="Godinez A."/>
            <person name="Tallon L.J."/>
            <person name="Sadzewicz L."/>
            <person name="Fraser C.M."/>
            <person name="Dunning Hotopp J.C."/>
            <person name="Rikihisa Y."/>
        </authorList>
    </citation>
    <scope>NUCLEOTIDE SEQUENCE [LARGE SCALE GENOMIC DNA]</scope>
    <source>
        <strain evidence="14 15">Oregon</strain>
    </source>
</reference>
<evidence type="ECO:0000256" key="5">
    <source>
        <dbReference type="ARBA" id="ARBA00022741"/>
    </source>
</evidence>
<dbReference type="Pfam" id="PF01411">
    <property type="entry name" value="tRNA-synt_2c"/>
    <property type="match status" value="1"/>
</dbReference>